<sequence length="364" mass="43240">MAQLEVRFPNLKSLYGIRNFNGETAEYIQWRNELEIKFTEMGMDNTLTIFGRFSENPDLGYTMQQPDYDSGADLPKAYWNMEFFKRIKSVIYTKLHEAARRLLTTNPNVNSYFRVIANQNELNNLKDSTNYPITAGVNYAVDNWHDTGNVGRSQYTYQTPQISLRELLDNAYLTDEIQLGRQKDFQNLIYKPDYGTENDVDNFRNRYEKTMALSNFAYAGWNQGEYARLLDMVPITYNYQIMAKRPLNKQAFFEEVNTIFHAKRNEMISKGEIKTGSKIKIHYFNERKPIDKSKARCFKCQQYGHFARDCTNERKESFNKIDFRRMTKNFPKQFKQPCQYCKKFPPRHERTCSRNNRKYYNGSR</sequence>
<dbReference type="AlphaFoldDB" id="A0A9N9KF54"/>
<evidence type="ECO:0000313" key="4">
    <source>
        <dbReference type="Proteomes" id="UP000789759"/>
    </source>
</evidence>
<dbReference type="Proteomes" id="UP000789759">
    <property type="component" value="Unassembled WGS sequence"/>
</dbReference>
<feature type="non-terminal residue" evidence="3">
    <location>
        <position position="364"/>
    </location>
</feature>
<gene>
    <name evidence="3" type="ORF">CPELLU_LOCUS20072</name>
</gene>
<evidence type="ECO:0000313" key="3">
    <source>
        <dbReference type="EMBL" id="CAG8825199.1"/>
    </source>
</evidence>
<keyword evidence="1" id="KW-0863">Zinc-finger</keyword>
<dbReference type="EMBL" id="CAJVQA010055485">
    <property type="protein sequence ID" value="CAG8825199.1"/>
    <property type="molecule type" value="Genomic_DNA"/>
</dbReference>
<dbReference type="GO" id="GO:0008270">
    <property type="term" value="F:zinc ion binding"/>
    <property type="evidence" value="ECO:0007669"/>
    <property type="project" value="UniProtKB-KW"/>
</dbReference>
<keyword evidence="1" id="KW-0479">Metal-binding</keyword>
<proteinExistence type="predicted"/>
<evidence type="ECO:0000259" key="2">
    <source>
        <dbReference type="PROSITE" id="PS50158"/>
    </source>
</evidence>
<dbReference type="SMART" id="SM00343">
    <property type="entry name" value="ZnF_C2HC"/>
    <property type="match status" value="1"/>
</dbReference>
<dbReference type="PROSITE" id="PS50158">
    <property type="entry name" value="ZF_CCHC"/>
    <property type="match status" value="1"/>
</dbReference>
<name>A0A9N9KF54_9GLOM</name>
<dbReference type="Gene3D" id="4.10.60.10">
    <property type="entry name" value="Zinc finger, CCHC-type"/>
    <property type="match status" value="1"/>
</dbReference>
<organism evidence="3 4">
    <name type="scientific">Cetraspora pellucida</name>
    <dbReference type="NCBI Taxonomy" id="1433469"/>
    <lineage>
        <taxon>Eukaryota</taxon>
        <taxon>Fungi</taxon>
        <taxon>Fungi incertae sedis</taxon>
        <taxon>Mucoromycota</taxon>
        <taxon>Glomeromycotina</taxon>
        <taxon>Glomeromycetes</taxon>
        <taxon>Diversisporales</taxon>
        <taxon>Gigasporaceae</taxon>
        <taxon>Cetraspora</taxon>
    </lineage>
</organism>
<comment type="caution">
    <text evidence="3">The sequence shown here is derived from an EMBL/GenBank/DDBJ whole genome shotgun (WGS) entry which is preliminary data.</text>
</comment>
<dbReference type="OrthoDB" id="2422081at2759"/>
<dbReference type="GO" id="GO:0003676">
    <property type="term" value="F:nucleic acid binding"/>
    <property type="evidence" value="ECO:0007669"/>
    <property type="project" value="InterPro"/>
</dbReference>
<evidence type="ECO:0000256" key="1">
    <source>
        <dbReference type="PROSITE-ProRule" id="PRU00047"/>
    </source>
</evidence>
<reference evidence="3" key="1">
    <citation type="submission" date="2021-06" db="EMBL/GenBank/DDBJ databases">
        <authorList>
            <person name="Kallberg Y."/>
            <person name="Tangrot J."/>
            <person name="Rosling A."/>
        </authorList>
    </citation>
    <scope>NUCLEOTIDE SEQUENCE</scope>
    <source>
        <strain evidence="3">FL966</strain>
    </source>
</reference>
<dbReference type="SUPFAM" id="SSF57756">
    <property type="entry name" value="Retrovirus zinc finger-like domains"/>
    <property type="match status" value="1"/>
</dbReference>
<keyword evidence="4" id="KW-1185">Reference proteome</keyword>
<dbReference type="InterPro" id="IPR001878">
    <property type="entry name" value="Znf_CCHC"/>
</dbReference>
<protein>
    <submittedName>
        <fullName evidence="3">19441_t:CDS:1</fullName>
    </submittedName>
</protein>
<keyword evidence="1" id="KW-0862">Zinc</keyword>
<dbReference type="InterPro" id="IPR036875">
    <property type="entry name" value="Znf_CCHC_sf"/>
</dbReference>
<accession>A0A9N9KF54</accession>
<dbReference type="Pfam" id="PF00098">
    <property type="entry name" value="zf-CCHC"/>
    <property type="match status" value="1"/>
</dbReference>
<feature type="domain" description="CCHC-type" evidence="2">
    <location>
        <begin position="296"/>
        <end position="312"/>
    </location>
</feature>